<feature type="compositionally biased region" description="Basic and acidic residues" evidence="1">
    <location>
        <begin position="81"/>
        <end position="99"/>
    </location>
</feature>
<organism evidence="2">
    <name type="scientific">Leucosporidium scottii</name>
    <dbReference type="NCBI Taxonomy" id="5278"/>
    <lineage>
        <taxon>Eukaryota</taxon>
        <taxon>Fungi</taxon>
        <taxon>Dikarya</taxon>
        <taxon>Basidiomycota</taxon>
        <taxon>Pucciniomycotina</taxon>
        <taxon>Microbotryomycetes</taxon>
        <taxon>Leucosporidiales</taxon>
        <taxon>Leucosporidium</taxon>
    </lineage>
</organism>
<name>A0A0H5FSU8_9BASI</name>
<sequence>MRCAFFAMALTSCCKPRTHLRRVTVNGPHPLRHIDHHPHPSELFPHPCRLPPRRHSRRLDPLSLGRRSPRGEPLGYTDGHGAGEYRYRDAGKGLAREHR</sequence>
<reference evidence="2" key="1">
    <citation type="submission" date="2015-06" db="EMBL/GenBank/DDBJ databases">
        <title>Genetic Architecture Underlying Mating-Type Determination in the Yeast Leucosporidium scottii and the Evolution of Mating Systems in Basidiomycetes.</title>
        <authorList>
            <person name="Maia T.M."/>
            <person name="Lopes S."/>
            <person name="Almeida J.M.G.C.F."/>
            <person name="Rosa L.H."/>
            <person name="Sampaio J.P."/>
            <person name="Goncalves P."/>
            <person name="Coelho M.A."/>
        </authorList>
    </citation>
    <scope>NUCLEOTIDE SEQUENCE</scope>
</reference>
<accession>A0A0H5FSU8</accession>
<evidence type="ECO:0000313" key="2">
    <source>
        <dbReference type="EMBL" id="CRX79031.1"/>
    </source>
</evidence>
<protein>
    <submittedName>
        <fullName evidence="2">Uncharacterized protein</fullName>
    </submittedName>
</protein>
<feature type="region of interest" description="Disordered" evidence="1">
    <location>
        <begin position="31"/>
        <end position="99"/>
    </location>
</feature>
<dbReference type="AlphaFoldDB" id="A0A0H5FSU8"/>
<dbReference type="EMBL" id="LN868506">
    <property type="protein sequence ID" value="CRX79031.1"/>
    <property type="molecule type" value="Genomic_DNA"/>
</dbReference>
<proteinExistence type="predicted"/>
<evidence type="ECO:0000256" key="1">
    <source>
        <dbReference type="SAM" id="MobiDB-lite"/>
    </source>
</evidence>